<reference evidence="7 8" key="1">
    <citation type="submission" date="2024-02" db="EMBL/GenBank/DDBJ databases">
        <title>A draft genome for the cacao thread blight pathogen Marasmius crinis-equi.</title>
        <authorList>
            <person name="Cohen S.P."/>
            <person name="Baruah I.K."/>
            <person name="Amoako-Attah I."/>
            <person name="Bukari Y."/>
            <person name="Meinhardt L.W."/>
            <person name="Bailey B.A."/>
        </authorList>
    </citation>
    <scope>NUCLEOTIDE SEQUENCE [LARGE SCALE GENOMIC DNA]</scope>
    <source>
        <strain evidence="7 8">GH-76</strain>
    </source>
</reference>
<keyword evidence="8" id="KW-1185">Reference proteome</keyword>
<feature type="compositionally biased region" description="Low complexity" evidence="5">
    <location>
        <begin position="237"/>
        <end position="287"/>
    </location>
</feature>
<sequence length="375" mass="40381">MSSSVRTKNVTFDNTDFTNLKYGGFWFHNGTWNASSVGQTGTLSSTNDINANVNFTFPQPAIAFYYLGIQRSRGGLYSICIDCDPNAPNFEKVNGVNRTDDGKNPPVVLFSRVFDQPRVHFVTLKNENDTRIDPSGNSQLTVDGFVLEVVDDSPAATSSQSPTSTSPSPTSSQAKSSTPIGAIVGGAVGGFLAAVILIGIGLYCWHRKRRKVVDDPFSPPGSSNPFPSYITGHTRDPTSTTVTLSTISPSLTSSAWTSTASGSMTPTSSSYSSRTRSTTRTGSTQRSSARRSRRERRREMDAGPVLEEDVDGEEDEALPPLYEQVFRSNGNRRTSRSGTVPPESSTPREEGASTRSPTRPLPSPGVSLSPEKSKS</sequence>
<dbReference type="EMBL" id="JBAHYK010000977">
    <property type="protein sequence ID" value="KAL0570193.1"/>
    <property type="molecule type" value="Genomic_DNA"/>
</dbReference>
<evidence type="ECO:0000313" key="7">
    <source>
        <dbReference type="EMBL" id="KAL0570193.1"/>
    </source>
</evidence>
<keyword evidence="4 6" id="KW-0472">Membrane</keyword>
<feature type="compositionally biased region" description="Low complexity" evidence="5">
    <location>
        <begin position="327"/>
        <end position="339"/>
    </location>
</feature>
<keyword evidence="3 6" id="KW-1133">Transmembrane helix</keyword>
<dbReference type="PANTHER" id="PTHR15549">
    <property type="entry name" value="PAIRED IMMUNOGLOBULIN-LIKE TYPE 2 RECEPTOR"/>
    <property type="match status" value="1"/>
</dbReference>
<dbReference type="PANTHER" id="PTHR15549:SF27">
    <property type="entry name" value="CHITIN-BINDING TYPE-1 DOMAIN-CONTAINING PROTEIN"/>
    <property type="match status" value="1"/>
</dbReference>
<name>A0ABR3F564_9AGAR</name>
<proteinExistence type="predicted"/>
<evidence type="ECO:0000256" key="1">
    <source>
        <dbReference type="ARBA" id="ARBA00004167"/>
    </source>
</evidence>
<protein>
    <submittedName>
        <fullName evidence="7">Uncharacterized protein</fullName>
    </submittedName>
</protein>
<evidence type="ECO:0000313" key="8">
    <source>
        <dbReference type="Proteomes" id="UP001465976"/>
    </source>
</evidence>
<evidence type="ECO:0000256" key="4">
    <source>
        <dbReference type="ARBA" id="ARBA00023136"/>
    </source>
</evidence>
<feature type="transmembrane region" description="Helical" evidence="6">
    <location>
        <begin position="180"/>
        <end position="205"/>
    </location>
</feature>
<comment type="subcellular location">
    <subcellularLocation>
        <location evidence="1">Membrane</location>
        <topology evidence="1">Single-pass membrane protein</topology>
    </subcellularLocation>
</comment>
<comment type="caution">
    <text evidence="7">The sequence shown here is derived from an EMBL/GenBank/DDBJ whole genome shotgun (WGS) entry which is preliminary data.</text>
</comment>
<feature type="region of interest" description="Disordered" evidence="5">
    <location>
        <begin position="153"/>
        <end position="177"/>
    </location>
</feature>
<gene>
    <name evidence="7" type="ORF">V5O48_011767</name>
</gene>
<dbReference type="Proteomes" id="UP001465976">
    <property type="component" value="Unassembled WGS sequence"/>
</dbReference>
<evidence type="ECO:0000256" key="6">
    <source>
        <dbReference type="SAM" id="Phobius"/>
    </source>
</evidence>
<accession>A0ABR3F564</accession>
<feature type="compositionally biased region" description="Acidic residues" evidence="5">
    <location>
        <begin position="306"/>
        <end position="317"/>
    </location>
</feature>
<evidence type="ECO:0000256" key="5">
    <source>
        <dbReference type="SAM" id="MobiDB-lite"/>
    </source>
</evidence>
<feature type="region of interest" description="Disordered" evidence="5">
    <location>
        <begin position="213"/>
        <end position="375"/>
    </location>
</feature>
<organism evidence="7 8">
    <name type="scientific">Marasmius crinis-equi</name>
    <dbReference type="NCBI Taxonomy" id="585013"/>
    <lineage>
        <taxon>Eukaryota</taxon>
        <taxon>Fungi</taxon>
        <taxon>Dikarya</taxon>
        <taxon>Basidiomycota</taxon>
        <taxon>Agaricomycotina</taxon>
        <taxon>Agaricomycetes</taxon>
        <taxon>Agaricomycetidae</taxon>
        <taxon>Agaricales</taxon>
        <taxon>Marasmiineae</taxon>
        <taxon>Marasmiaceae</taxon>
        <taxon>Marasmius</taxon>
    </lineage>
</organism>
<dbReference type="InterPro" id="IPR051694">
    <property type="entry name" value="Immunoregulatory_rcpt-like"/>
</dbReference>
<evidence type="ECO:0000256" key="2">
    <source>
        <dbReference type="ARBA" id="ARBA00022692"/>
    </source>
</evidence>
<evidence type="ECO:0000256" key="3">
    <source>
        <dbReference type="ARBA" id="ARBA00022989"/>
    </source>
</evidence>
<keyword evidence="2 6" id="KW-0812">Transmembrane</keyword>